<dbReference type="Proteomes" id="UP000246132">
    <property type="component" value="Unassembled WGS sequence"/>
</dbReference>
<protein>
    <submittedName>
        <fullName evidence="8">Sugar ABC transporter ATP-binding protein</fullName>
    </submittedName>
</protein>
<dbReference type="Gene3D" id="3.40.50.300">
    <property type="entry name" value="P-loop containing nucleotide triphosphate hydrolases"/>
    <property type="match status" value="2"/>
</dbReference>
<dbReference type="GO" id="GO:0016887">
    <property type="term" value="F:ATP hydrolysis activity"/>
    <property type="evidence" value="ECO:0007669"/>
    <property type="project" value="InterPro"/>
</dbReference>
<sequence length="509" mass="54179">MTEEPILELRNVTRTFPGVIAMDDVSIGFRAGEVHAVIGENGAGKSTMMNLLAGELQPDKGSILVDGQSRDIPSALASQQLGIRIVFQELSLCQNLTVGENVLLSAFADRPPLSFLTRNRAAGAAAETLARLGLTDVETSTPLSTLSVAQQQLVEIARAISQHVRILVLDEPNSALSPRESARLFDVVRLLKAQGVTIIYVSHHLEEVLALADRISVMRDGRMITTLDNGADVTVDRLVAHMVGRQVDAAEQYALRPEAHARIGEPVLEVRALSVPGHIREATFTLSQGEIVGVAGLPDSGKDILADAIFGLAPRGGAVEVGGIRLPPGRPSHAIAAGMSLIPADRRAAGALLSMTVAENTVSAALKRFTSRGFLRRRTMRDTTADYVRKLDARVASLGQKIATLSGGNQQKIILARGLVTGPRILILHEPTRGIDVGAKAEIYAILKELAGQGLAILMISSELPEVMLHASRVIVMADRTIAGQLTGSDITEEAIMALATRKDRALAA</sequence>
<organism evidence="8 9">
    <name type="scientific">Oceaniradius stylonematis</name>
    <dbReference type="NCBI Taxonomy" id="2184161"/>
    <lineage>
        <taxon>Bacteria</taxon>
        <taxon>Pseudomonadati</taxon>
        <taxon>Pseudomonadota</taxon>
        <taxon>Alphaproteobacteria</taxon>
        <taxon>Hyphomicrobiales</taxon>
        <taxon>Ahrensiaceae</taxon>
        <taxon>Oceaniradius</taxon>
    </lineage>
</organism>
<dbReference type="PROSITE" id="PS00211">
    <property type="entry name" value="ABC_TRANSPORTER_1"/>
    <property type="match status" value="1"/>
</dbReference>
<dbReference type="CDD" id="cd03215">
    <property type="entry name" value="ABC_Carb_Monos_II"/>
    <property type="match status" value="1"/>
</dbReference>
<keyword evidence="4" id="KW-0677">Repeat</keyword>
<evidence type="ECO:0000256" key="2">
    <source>
        <dbReference type="ARBA" id="ARBA00022448"/>
    </source>
</evidence>
<keyword evidence="9" id="KW-1185">Reference proteome</keyword>
<keyword evidence="2" id="KW-0813">Transport</keyword>
<gene>
    <name evidence="8" type="ORF">DEM25_017305</name>
</gene>
<evidence type="ECO:0000256" key="5">
    <source>
        <dbReference type="ARBA" id="ARBA00022741"/>
    </source>
</evidence>
<dbReference type="CDD" id="cd03216">
    <property type="entry name" value="ABC_Carb_Monos_I"/>
    <property type="match status" value="1"/>
</dbReference>
<proteinExistence type="inferred from homology"/>
<name>A0A3A8AD05_9HYPH</name>
<feature type="domain" description="ABC transporter" evidence="7">
    <location>
        <begin position="255"/>
        <end position="504"/>
    </location>
</feature>
<dbReference type="GO" id="GO:0005524">
    <property type="term" value="F:ATP binding"/>
    <property type="evidence" value="ECO:0007669"/>
    <property type="project" value="UniProtKB-KW"/>
</dbReference>
<evidence type="ECO:0000256" key="3">
    <source>
        <dbReference type="ARBA" id="ARBA00022597"/>
    </source>
</evidence>
<evidence type="ECO:0000313" key="8">
    <source>
        <dbReference type="EMBL" id="RKF05530.1"/>
    </source>
</evidence>
<keyword evidence="6 8" id="KW-0067">ATP-binding</keyword>
<dbReference type="OrthoDB" id="9805029at2"/>
<dbReference type="SMART" id="SM00382">
    <property type="entry name" value="AAA"/>
    <property type="match status" value="2"/>
</dbReference>
<dbReference type="InterPro" id="IPR027417">
    <property type="entry name" value="P-loop_NTPase"/>
</dbReference>
<accession>A0A3A8AD05</accession>
<comment type="similarity">
    <text evidence="1">Belongs to the ABC transporter superfamily.</text>
</comment>
<dbReference type="InterPro" id="IPR050107">
    <property type="entry name" value="ABC_carbohydrate_import_ATPase"/>
</dbReference>
<feature type="domain" description="ABC transporter" evidence="7">
    <location>
        <begin position="7"/>
        <end position="245"/>
    </location>
</feature>
<evidence type="ECO:0000256" key="1">
    <source>
        <dbReference type="ARBA" id="ARBA00005417"/>
    </source>
</evidence>
<dbReference type="InterPro" id="IPR003439">
    <property type="entry name" value="ABC_transporter-like_ATP-bd"/>
</dbReference>
<dbReference type="PANTHER" id="PTHR43790">
    <property type="entry name" value="CARBOHYDRATE TRANSPORT ATP-BINDING PROTEIN MG119-RELATED"/>
    <property type="match status" value="1"/>
</dbReference>
<dbReference type="EMBL" id="QFWV02000009">
    <property type="protein sequence ID" value="RKF05530.1"/>
    <property type="molecule type" value="Genomic_DNA"/>
</dbReference>
<dbReference type="RefSeq" id="WP_109767606.1">
    <property type="nucleotide sequence ID" value="NZ_JASHJQ010000003.1"/>
</dbReference>
<keyword evidence="3" id="KW-0762">Sugar transport</keyword>
<dbReference type="PANTHER" id="PTHR43790:SF9">
    <property type="entry name" value="GALACTOFURANOSE TRANSPORTER ATP-BINDING PROTEIN YTFR"/>
    <property type="match status" value="1"/>
</dbReference>
<reference evidence="8 9" key="1">
    <citation type="journal article" date="2018" name="Int. J. Syst. Bacteriol.">
        <title>Oceaniradius stylonemae gen. nov., sp. nov., isolated from a red alga, Stylonema cornu-cervi.</title>
        <authorList>
            <person name="Jeong S."/>
        </authorList>
    </citation>
    <scope>NUCLEOTIDE SEQUENCE [LARGE SCALE GENOMIC DNA]</scope>
    <source>
        <strain evidence="8 9">StC1</strain>
    </source>
</reference>
<comment type="caution">
    <text evidence="8">The sequence shown here is derived from an EMBL/GenBank/DDBJ whole genome shotgun (WGS) entry which is preliminary data.</text>
</comment>
<keyword evidence="5" id="KW-0547">Nucleotide-binding</keyword>
<dbReference type="InterPro" id="IPR017871">
    <property type="entry name" value="ABC_transporter-like_CS"/>
</dbReference>
<dbReference type="PROSITE" id="PS50893">
    <property type="entry name" value="ABC_TRANSPORTER_2"/>
    <property type="match status" value="2"/>
</dbReference>
<dbReference type="SUPFAM" id="SSF52540">
    <property type="entry name" value="P-loop containing nucleoside triphosphate hydrolases"/>
    <property type="match status" value="2"/>
</dbReference>
<evidence type="ECO:0000256" key="6">
    <source>
        <dbReference type="ARBA" id="ARBA00022840"/>
    </source>
</evidence>
<evidence type="ECO:0000313" key="9">
    <source>
        <dbReference type="Proteomes" id="UP000246132"/>
    </source>
</evidence>
<dbReference type="Pfam" id="PF00005">
    <property type="entry name" value="ABC_tran"/>
    <property type="match status" value="2"/>
</dbReference>
<evidence type="ECO:0000256" key="4">
    <source>
        <dbReference type="ARBA" id="ARBA00022737"/>
    </source>
</evidence>
<dbReference type="InterPro" id="IPR003593">
    <property type="entry name" value="AAA+_ATPase"/>
</dbReference>
<evidence type="ECO:0000259" key="7">
    <source>
        <dbReference type="PROSITE" id="PS50893"/>
    </source>
</evidence>
<dbReference type="AlphaFoldDB" id="A0A3A8AD05"/>